<sequence>MINFIMLHTVTVLSSINCFGAHSGNEMRQHEGACSLTSHVKYACICLDLLFLR</sequence>
<accession>A0A9P0KIG2</accession>
<comment type="caution">
    <text evidence="2">The sequence shown here is derived from an EMBL/GenBank/DDBJ whole genome shotgun (WGS) entry which is preliminary data.</text>
</comment>
<feature type="signal peptide" evidence="1">
    <location>
        <begin position="1"/>
        <end position="15"/>
    </location>
</feature>
<gene>
    <name evidence="2" type="ORF">ACAOBT_LOCUS11952</name>
</gene>
<dbReference type="AlphaFoldDB" id="A0A9P0KIG2"/>
<evidence type="ECO:0000313" key="3">
    <source>
        <dbReference type="Proteomes" id="UP001152888"/>
    </source>
</evidence>
<organism evidence="2 3">
    <name type="scientific">Acanthoscelides obtectus</name>
    <name type="common">Bean weevil</name>
    <name type="synonym">Bruchus obtectus</name>
    <dbReference type="NCBI Taxonomy" id="200917"/>
    <lineage>
        <taxon>Eukaryota</taxon>
        <taxon>Metazoa</taxon>
        <taxon>Ecdysozoa</taxon>
        <taxon>Arthropoda</taxon>
        <taxon>Hexapoda</taxon>
        <taxon>Insecta</taxon>
        <taxon>Pterygota</taxon>
        <taxon>Neoptera</taxon>
        <taxon>Endopterygota</taxon>
        <taxon>Coleoptera</taxon>
        <taxon>Polyphaga</taxon>
        <taxon>Cucujiformia</taxon>
        <taxon>Chrysomeloidea</taxon>
        <taxon>Chrysomelidae</taxon>
        <taxon>Bruchinae</taxon>
        <taxon>Bruchini</taxon>
        <taxon>Acanthoscelides</taxon>
    </lineage>
</organism>
<reference evidence="2" key="1">
    <citation type="submission" date="2022-03" db="EMBL/GenBank/DDBJ databases">
        <authorList>
            <person name="Sayadi A."/>
        </authorList>
    </citation>
    <scope>NUCLEOTIDE SEQUENCE</scope>
</reference>
<feature type="chain" id="PRO_5040317116" evidence="1">
    <location>
        <begin position="16"/>
        <end position="53"/>
    </location>
</feature>
<dbReference type="EMBL" id="CAKOFQ010006843">
    <property type="protein sequence ID" value="CAH1976098.1"/>
    <property type="molecule type" value="Genomic_DNA"/>
</dbReference>
<dbReference type="Proteomes" id="UP001152888">
    <property type="component" value="Unassembled WGS sequence"/>
</dbReference>
<evidence type="ECO:0000256" key="1">
    <source>
        <dbReference type="SAM" id="SignalP"/>
    </source>
</evidence>
<keyword evidence="3" id="KW-1185">Reference proteome</keyword>
<protein>
    <submittedName>
        <fullName evidence="2">Uncharacterized protein</fullName>
    </submittedName>
</protein>
<proteinExistence type="predicted"/>
<keyword evidence="1" id="KW-0732">Signal</keyword>
<evidence type="ECO:0000313" key="2">
    <source>
        <dbReference type="EMBL" id="CAH1976098.1"/>
    </source>
</evidence>
<name>A0A9P0KIG2_ACAOB</name>